<evidence type="ECO:0000256" key="2">
    <source>
        <dbReference type="SAM" id="SignalP"/>
    </source>
</evidence>
<organism evidence="4 5">
    <name type="scientific">Cellulomonas soli</name>
    <dbReference type="NCBI Taxonomy" id="931535"/>
    <lineage>
        <taxon>Bacteria</taxon>
        <taxon>Bacillati</taxon>
        <taxon>Actinomycetota</taxon>
        <taxon>Actinomycetes</taxon>
        <taxon>Micrococcales</taxon>
        <taxon>Cellulomonadaceae</taxon>
        <taxon>Cellulomonas</taxon>
    </lineage>
</organism>
<dbReference type="InterPro" id="IPR014044">
    <property type="entry name" value="CAP_dom"/>
</dbReference>
<reference evidence="4 5" key="1">
    <citation type="submission" date="2019-07" db="EMBL/GenBank/DDBJ databases">
        <title>Whole genome shotgun sequence of Cellulomonas soli NBRC 109434.</title>
        <authorList>
            <person name="Hosoyama A."/>
            <person name="Uohara A."/>
            <person name="Ohji S."/>
            <person name="Ichikawa N."/>
        </authorList>
    </citation>
    <scope>NUCLEOTIDE SEQUENCE [LARGE SCALE GENOMIC DNA]</scope>
    <source>
        <strain evidence="4 5">NBRC 109434</strain>
    </source>
</reference>
<sequence length="253" mass="24631">MLVAAACALVVLGAAVHAVAPDRVAQGYAQLSAWVPVDLGRDGEAASRSVDRTASPTPGVSLDGAAASASTGTDEAPAAAPTTTSPAAQESAADPLDEAGTDASTEPPPAAAQGGSAPTAQDAASSAPAAGAQQAASLTDQVIALTNAERAAAGLPALASSACGAAQAQGRTDLLVAEGRFEHDPLGPIMQACKASTVGENLALGYPDAASMVAGWMASQGHRENILRDGYTAIGVACTTGSQGLLCAQVFLG</sequence>
<proteinExistence type="predicted"/>
<feature type="compositionally biased region" description="Low complexity" evidence="1">
    <location>
        <begin position="75"/>
        <end position="93"/>
    </location>
</feature>
<evidence type="ECO:0000256" key="1">
    <source>
        <dbReference type="SAM" id="MobiDB-lite"/>
    </source>
</evidence>
<feature type="domain" description="SCP" evidence="3">
    <location>
        <begin position="144"/>
        <end position="245"/>
    </location>
</feature>
<dbReference type="AlphaFoldDB" id="A0A512P9T5"/>
<feature type="compositionally biased region" description="Low complexity" evidence="1">
    <location>
        <begin position="111"/>
        <end position="132"/>
    </location>
</feature>
<feature type="region of interest" description="Disordered" evidence="1">
    <location>
        <begin position="46"/>
        <end position="132"/>
    </location>
</feature>
<dbReference type="Pfam" id="PF00188">
    <property type="entry name" value="CAP"/>
    <property type="match status" value="1"/>
</dbReference>
<accession>A0A512P9T5</accession>
<keyword evidence="5" id="KW-1185">Reference proteome</keyword>
<name>A0A512P9T5_9CELL</name>
<dbReference type="PANTHER" id="PTHR31157">
    <property type="entry name" value="SCP DOMAIN-CONTAINING PROTEIN"/>
    <property type="match status" value="1"/>
</dbReference>
<evidence type="ECO:0000259" key="3">
    <source>
        <dbReference type="Pfam" id="PF00188"/>
    </source>
</evidence>
<dbReference type="Gene3D" id="3.40.33.10">
    <property type="entry name" value="CAP"/>
    <property type="match status" value="1"/>
</dbReference>
<gene>
    <name evidence="4" type="ORF">CSO01_06800</name>
</gene>
<feature type="chain" id="PRO_5021794917" description="SCP domain-containing protein" evidence="2">
    <location>
        <begin position="21"/>
        <end position="253"/>
    </location>
</feature>
<evidence type="ECO:0000313" key="4">
    <source>
        <dbReference type="EMBL" id="GEP67965.1"/>
    </source>
</evidence>
<dbReference type="SUPFAM" id="SSF55797">
    <property type="entry name" value="PR-1-like"/>
    <property type="match status" value="1"/>
</dbReference>
<protein>
    <recommendedName>
        <fullName evidence="3">SCP domain-containing protein</fullName>
    </recommendedName>
</protein>
<dbReference type="InterPro" id="IPR035940">
    <property type="entry name" value="CAP_sf"/>
</dbReference>
<dbReference type="EMBL" id="BKAL01000002">
    <property type="protein sequence ID" value="GEP67965.1"/>
    <property type="molecule type" value="Genomic_DNA"/>
</dbReference>
<evidence type="ECO:0000313" key="5">
    <source>
        <dbReference type="Proteomes" id="UP000321798"/>
    </source>
</evidence>
<feature type="signal peptide" evidence="2">
    <location>
        <begin position="1"/>
        <end position="20"/>
    </location>
</feature>
<dbReference type="CDD" id="cd05379">
    <property type="entry name" value="CAP_bacterial"/>
    <property type="match status" value="1"/>
</dbReference>
<comment type="caution">
    <text evidence="4">The sequence shown here is derived from an EMBL/GenBank/DDBJ whole genome shotgun (WGS) entry which is preliminary data.</text>
</comment>
<dbReference type="Proteomes" id="UP000321798">
    <property type="component" value="Unassembled WGS sequence"/>
</dbReference>
<dbReference type="PANTHER" id="PTHR31157:SF1">
    <property type="entry name" value="SCP DOMAIN-CONTAINING PROTEIN"/>
    <property type="match status" value="1"/>
</dbReference>
<keyword evidence="2" id="KW-0732">Signal</keyword>